<accession>A0A231HGM4</accession>
<evidence type="ECO:0000313" key="3">
    <source>
        <dbReference type="Proteomes" id="UP000215506"/>
    </source>
</evidence>
<proteinExistence type="predicted"/>
<gene>
    <name evidence="2" type="primary">mhpB_1</name>
    <name evidence="2" type="ORF">B7C42_00970</name>
</gene>
<keyword evidence="2" id="KW-0223">Dioxygenase</keyword>
<feature type="domain" description="Extradiol ring-cleavage dioxygenase class III enzyme subunit B" evidence="1">
    <location>
        <begin position="9"/>
        <end position="303"/>
    </location>
</feature>
<comment type="caution">
    <text evidence="2">The sequence shown here is derived from an EMBL/GenBank/DDBJ whole genome shotgun (WGS) entry which is preliminary data.</text>
</comment>
<keyword evidence="3" id="KW-1185">Reference proteome</keyword>
<dbReference type="CDD" id="cd07359">
    <property type="entry name" value="PCA_45_Doxase_B_like"/>
    <property type="match status" value="1"/>
</dbReference>
<evidence type="ECO:0000313" key="2">
    <source>
        <dbReference type="EMBL" id="OXR47845.1"/>
    </source>
</evidence>
<dbReference type="GO" id="GO:0047070">
    <property type="term" value="F:3-carboxyethylcatechol 2,3-dioxygenase activity"/>
    <property type="evidence" value="ECO:0007669"/>
    <property type="project" value="UniProtKB-EC"/>
</dbReference>
<organism evidence="2 3">
    <name type="scientific">Nocardia cerradoensis</name>
    <dbReference type="NCBI Taxonomy" id="85688"/>
    <lineage>
        <taxon>Bacteria</taxon>
        <taxon>Bacillati</taxon>
        <taxon>Actinomycetota</taxon>
        <taxon>Actinomycetes</taxon>
        <taxon>Mycobacteriales</taxon>
        <taxon>Nocardiaceae</taxon>
        <taxon>Nocardia</taxon>
    </lineage>
</organism>
<dbReference type="InterPro" id="IPR004183">
    <property type="entry name" value="Xdiol_dOase_suB"/>
</dbReference>
<dbReference type="Gene3D" id="3.40.830.10">
    <property type="entry name" value="LigB-like"/>
    <property type="match status" value="1"/>
</dbReference>
<name>A0A231HGM4_9NOCA</name>
<dbReference type="EC" id="1.13.11.16" evidence="2"/>
<keyword evidence="2" id="KW-0560">Oxidoreductase</keyword>
<dbReference type="AlphaFoldDB" id="A0A231HGM4"/>
<dbReference type="EMBL" id="NGAF01000001">
    <property type="protein sequence ID" value="OXR47845.1"/>
    <property type="molecule type" value="Genomic_DNA"/>
</dbReference>
<dbReference type="RefSeq" id="WP_039779649.1">
    <property type="nucleotide sequence ID" value="NZ_JAAXOR010000001.1"/>
</dbReference>
<dbReference type="GO" id="GO:0008198">
    <property type="term" value="F:ferrous iron binding"/>
    <property type="evidence" value="ECO:0007669"/>
    <property type="project" value="InterPro"/>
</dbReference>
<evidence type="ECO:0000259" key="1">
    <source>
        <dbReference type="Pfam" id="PF02900"/>
    </source>
</evidence>
<dbReference type="Proteomes" id="UP000215506">
    <property type="component" value="Unassembled WGS sequence"/>
</dbReference>
<dbReference type="Pfam" id="PF02900">
    <property type="entry name" value="LigB"/>
    <property type="match status" value="1"/>
</dbReference>
<sequence length="322" mass="35596">MARIVLGIGASHSTLMNTHWEQTTHKAEAERFRDALFAARDRIAAAKPDVALIIGSNHFRGFWLDLIPAFTLGVGECISSGESGTPKGPQPVDVEFARHMANTVIESGRFDLAYSARLQIDHGQSHAIQYLLDGIHIPVVPLVVNVFAPPLPTFRRCAELADAIRAAVEGFPSDKRVVVIASGGLSHRLPWPDWRDPHGADEDFMVRAWLDGRENWSDYDVRRREIIRAAEAAITPEFDDRLLDLFAAGKAAELAEYTTSYVEEAAGNGAQELRTWLMMAAILDYIPAERLAYEAIPEWLTGMGVAVLDPDHADSSSRRTRS</sequence>
<dbReference type="SUPFAM" id="SSF53213">
    <property type="entry name" value="LigB-like"/>
    <property type="match status" value="1"/>
</dbReference>
<reference evidence="2 3" key="1">
    <citation type="submission" date="2017-07" db="EMBL/GenBank/DDBJ databases">
        <title>First draft Genome Sequence of Nocardia cerradoensis isolated from human infection.</title>
        <authorList>
            <person name="Carrasco G."/>
        </authorList>
    </citation>
    <scope>NUCLEOTIDE SEQUENCE [LARGE SCALE GENOMIC DNA]</scope>
    <source>
        <strain evidence="2 3">CNM20130759</strain>
    </source>
</reference>
<protein>
    <submittedName>
        <fullName evidence="2">2,3-dihydroxyphenylpropionate/2, 3-dihydroxicinnamic acid 1,2-dioxygenase</fullName>
        <ecNumber evidence="2">1.13.11.16</ecNumber>
    </submittedName>
</protein>